<dbReference type="GO" id="GO:0005886">
    <property type="term" value="C:plasma membrane"/>
    <property type="evidence" value="ECO:0007669"/>
    <property type="project" value="TreeGrafter"/>
</dbReference>
<sequence length="272" mass="30458">MQQIIYFFIKNKNFLLFAFLFLIALILTIQSHSYHNSKVISSTNFFSGGIYSARSNVTSYFDLRKENNLLIEENTRLREQLATLKSNIPNPKFEGDILPVFNFTGARVINNNYSKIKNQLTLDKGLKDSLEVDMGVITSKGLVGIINKVSDNYARVQSILNTTSQINAKLKKSNHIGFLTWNTKDPNIVQLIEIPKLAPIAVGDTIVTSGNSSIFPKGILIGTVKDFTVGATDSFTVDVQLFNDMTSLNHVYVIKNLNLLEIENLEKTDDAE</sequence>
<proteinExistence type="inferred from homology"/>
<dbReference type="InterPro" id="IPR007221">
    <property type="entry name" value="MreC"/>
</dbReference>
<organism evidence="7 8">
    <name type="scientific">Patiriisocius marinistellae</name>
    <dbReference type="NCBI Taxonomy" id="2494560"/>
    <lineage>
        <taxon>Bacteria</taxon>
        <taxon>Pseudomonadati</taxon>
        <taxon>Bacteroidota</taxon>
        <taxon>Flavobacteriia</taxon>
        <taxon>Flavobacteriales</taxon>
        <taxon>Flavobacteriaceae</taxon>
        <taxon>Patiriisocius</taxon>
    </lineage>
</organism>
<dbReference type="InterPro" id="IPR042175">
    <property type="entry name" value="Cell/Rod_MreC_2"/>
</dbReference>
<evidence type="ECO:0000256" key="2">
    <source>
        <dbReference type="ARBA" id="ARBA00013855"/>
    </source>
</evidence>
<dbReference type="InterPro" id="IPR055342">
    <property type="entry name" value="MreC_beta-barrel_core"/>
</dbReference>
<dbReference type="PANTHER" id="PTHR34138">
    <property type="entry name" value="CELL SHAPE-DETERMINING PROTEIN MREC"/>
    <property type="match status" value="1"/>
</dbReference>
<dbReference type="InterPro" id="IPR042177">
    <property type="entry name" value="Cell/Rod_1"/>
</dbReference>
<comment type="caution">
    <text evidence="7">The sequence shown here is derived from an EMBL/GenBank/DDBJ whole genome shotgun (WGS) entry which is preliminary data.</text>
</comment>
<keyword evidence="5" id="KW-0175">Coiled coil</keyword>
<comment type="similarity">
    <text evidence="1">Belongs to the MreC family.</text>
</comment>
<dbReference type="Gene3D" id="2.40.10.340">
    <property type="entry name" value="Rod shape-determining protein MreC, domain 1"/>
    <property type="match status" value="1"/>
</dbReference>
<dbReference type="RefSeq" id="WP_151893314.1">
    <property type="nucleotide sequence ID" value="NZ_BKCF01000001.1"/>
</dbReference>
<evidence type="ECO:0000313" key="8">
    <source>
        <dbReference type="Proteomes" id="UP000326994"/>
    </source>
</evidence>
<feature type="domain" description="Rod shape-determining protein MreC beta-barrel core" evidence="6">
    <location>
        <begin position="108"/>
        <end position="255"/>
    </location>
</feature>
<evidence type="ECO:0000256" key="4">
    <source>
        <dbReference type="ARBA" id="ARBA00032089"/>
    </source>
</evidence>
<evidence type="ECO:0000256" key="1">
    <source>
        <dbReference type="ARBA" id="ARBA00009369"/>
    </source>
</evidence>
<protein>
    <recommendedName>
        <fullName evidence="2">Cell shape-determining protein MreC</fullName>
    </recommendedName>
    <alternativeName>
        <fullName evidence="4">Cell shape protein MreC</fullName>
    </alternativeName>
</protein>
<evidence type="ECO:0000256" key="5">
    <source>
        <dbReference type="SAM" id="Coils"/>
    </source>
</evidence>
<accession>A0A5J4FW76</accession>
<gene>
    <name evidence="7" type="primary">mreC</name>
    <name evidence="7" type="ORF">ULMS_09020</name>
</gene>
<dbReference type="Pfam" id="PF04085">
    <property type="entry name" value="MreC"/>
    <property type="match status" value="1"/>
</dbReference>
<dbReference type="Gene3D" id="6.10.250.2730">
    <property type="match status" value="1"/>
</dbReference>
<dbReference type="NCBIfam" id="TIGR00219">
    <property type="entry name" value="mreC"/>
    <property type="match status" value="1"/>
</dbReference>
<feature type="coiled-coil region" evidence="5">
    <location>
        <begin position="60"/>
        <end position="87"/>
    </location>
</feature>
<dbReference type="OrthoDB" id="9811827at2"/>
<reference evidence="7 8" key="1">
    <citation type="submission" date="2019-08" db="EMBL/GenBank/DDBJ databases">
        <title>Ulvibacter marinistellae sp. nov., isolated from a starfish, Patiria pectinifera.</title>
        <authorList>
            <person name="Kawano K."/>
            <person name="Ushijima N."/>
            <person name="Kihara M."/>
            <person name="Itoh H."/>
        </authorList>
    </citation>
    <scope>NUCLEOTIDE SEQUENCE [LARGE SCALE GENOMIC DNA]</scope>
    <source>
        <strain evidence="7 8">KK4</strain>
    </source>
</reference>
<dbReference type="GO" id="GO:0008360">
    <property type="term" value="P:regulation of cell shape"/>
    <property type="evidence" value="ECO:0007669"/>
    <property type="project" value="UniProtKB-KW"/>
</dbReference>
<dbReference type="NCBIfam" id="NF010532">
    <property type="entry name" value="PRK13922.9-3"/>
    <property type="match status" value="1"/>
</dbReference>
<dbReference type="Proteomes" id="UP000326994">
    <property type="component" value="Unassembled WGS sequence"/>
</dbReference>
<evidence type="ECO:0000313" key="7">
    <source>
        <dbReference type="EMBL" id="GEQ85394.1"/>
    </source>
</evidence>
<evidence type="ECO:0000259" key="6">
    <source>
        <dbReference type="Pfam" id="PF04085"/>
    </source>
</evidence>
<keyword evidence="3" id="KW-0133">Cell shape</keyword>
<dbReference type="Gene3D" id="2.40.10.350">
    <property type="entry name" value="Rod shape-determining protein MreC, domain 2"/>
    <property type="match status" value="1"/>
</dbReference>
<name>A0A5J4FW76_9FLAO</name>
<keyword evidence="8" id="KW-1185">Reference proteome</keyword>
<dbReference type="EMBL" id="BKCF01000001">
    <property type="protein sequence ID" value="GEQ85394.1"/>
    <property type="molecule type" value="Genomic_DNA"/>
</dbReference>
<evidence type="ECO:0000256" key="3">
    <source>
        <dbReference type="ARBA" id="ARBA00022960"/>
    </source>
</evidence>
<dbReference type="PANTHER" id="PTHR34138:SF1">
    <property type="entry name" value="CELL SHAPE-DETERMINING PROTEIN MREC"/>
    <property type="match status" value="1"/>
</dbReference>
<dbReference type="AlphaFoldDB" id="A0A5J4FW76"/>